<reference evidence="1 2" key="2">
    <citation type="journal article" date="2023" name="Mol. Biol. Evol.">
        <title>Genomics of Secondarily Temperate Adaptation in the Only Non-Antarctic Icefish.</title>
        <authorList>
            <person name="Rivera-Colon A.G."/>
            <person name="Rayamajhi N."/>
            <person name="Minhas B.F."/>
            <person name="Madrigal G."/>
            <person name="Bilyk K.T."/>
            <person name="Yoon V."/>
            <person name="Hune M."/>
            <person name="Gregory S."/>
            <person name="Cheng C.H.C."/>
            <person name="Catchen J.M."/>
        </authorList>
    </citation>
    <scope>NUCLEOTIDE SEQUENCE [LARGE SCALE GENOMIC DNA]</scope>
    <source>
        <strain evidence="1">JMC-PN-2008</strain>
    </source>
</reference>
<accession>A0AAN8AAR0</accession>
<evidence type="ECO:0000313" key="2">
    <source>
        <dbReference type="Proteomes" id="UP001346869"/>
    </source>
</evidence>
<reference evidence="1 2" key="1">
    <citation type="journal article" date="2023" name="Genes (Basel)">
        <title>Chromosome-Level Genome Assembly and Circadian Gene Repertoire of the Patagonia Blennie Eleginops maclovinus-The Closest Ancestral Proxy of Antarctic Cryonotothenioids.</title>
        <authorList>
            <person name="Cheng C.C."/>
            <person name="Rivera-Colon A.G."/>
            <person name="Minhas B.F."/>
            <person name="Wilson L."/>
            <person name="Rayamajhi N."/>
            <person name="Vargas-Chacoff L."/>
            <person name="Catchen J.M."/>
        </authorList>
    </citation>
    <scope>NUCLEOTIDE SEQUENCE [LARGE SCALE GENOMIC DNA]</scope>
    <source>
        <strain evidence="1">JMC-PN-2008</strain>
    </source>
</reference>
<dbReference type="EMBL" id="JAUZQC010000024">
    <property type="protein sequence ID" value="KAK5849059.1"/>
    <property type="molecule type" value="Genomic_DNA"/>
</dbReference>
<evidence type="ECO:0000313" key="1">
    <source>
        <dbReference type="EMBL" id="KAK5849059.1"/>
    </source>
</evidence>
<dbReference type="Proteomes" id="UP001346869">
    <property type="component" value="Unassembled WGS sequence"/>
</dbReference>
<gene>
    <name evidence="1" type="ORF">PBY51_008733</name>
</gene>
<name>A0AAN8AAR0_ELEMC</name>
<sequence length="74" mass="8203">MRVVVVPPLLPPPLHHQHPNSWPMSCLAQPPVRGLSCGPLAPSDPWFFGSVSATLREQQQLNLPNHKNPAYIYA</sequence>
<proteinExistence type="predicted"/>
<protein>
    <submittedName>
        <fullName evidence="1">Uncharacterized protein</fullName>
    </submittedName>
</protein>
<dbReference type="AlphaFoldDB" id="A0AAN8AAR0"/>
<comment type="caution">
    <text evidence="1">The sequence shown here is derived from an EMBL/GenBank/DDBJ whole genome shotgun (WGS) entry which is preliminary data.</text>
</comment>
<keyword evidence="2" id="KW-1185">Reference proteome</keyword>
<organism evidence="1 2">
    <name type="scientific">Eleginops maclovinus</name>
    <name type="common">Patagonian blennie</name>
    <name type="synonym">Eleginus maclovinus</name>
    <dbReference type="NCBI Taxonomy" id="56733"/>
    <lineage>
        <taxon>Eukaryota</taxon>
        <taxon>Metazoa</taxon>
        <taxon>Chordata</taxon>
        <taxon>Craniata</taxon>
        <taxon>Vertebrata</taxon>
        <taxon>Euteleostomi</taxon>
        <taxon>Actinopterygii</taxon>
        <taxon>Neopterygii</taxon>
        <taxon>Teleostei</taxon>
        <taxon>Neoteleostei</taxon>
        <taxon>Acanthomorphata</taxon>
        <taxon>Eupercaria</taxon>
        <taxon>Perciformes</taxon>
        <taxon>Notothenioidei</taxon>
        <taxon>Eleginopidae</taxon>
        <taxon>Eleginops</taxon>
    </lineage>
</organism>